<dbReference type="InterPro" id="IPR027951">
    <property type="entry name" value="Nepro_N"/>
</dbReference>
<gene>
    <name evidence="2" type="ORF">GDO86_004032</name>
</gene>
<organism evidence="2 3">
    <name type="scientific">Hymenochirus boettgeri</name>
    <name type="common">Congo dwarf clawed frog</name>
    <dbReference type="NCBI Taxonomy" id="247094"/>
    <lineage>
        <taxon>Eukaryota</taxon>
        <taxon>Metazoa</taxon>
        <taxon>Chordata</taxon>
        <taxon>Craniata</taxon>
        <taxon>Vertebrata</taxon>
        <taxon>Euteleostomi</taxon>
        <taxon>Amphibia</taxon>
        <taxon>Batrachia</taxon>
        <taxon>Anura</taxon>
        <taxon>Pipoidea</taxon>
        <taxon>Pipidae</taxon>
        <taxon>Pipinae</taxon>
        <taxon>Hymenochirus</taxon>
    </lineage>
</organism>
<dbReference type="PANTHER" id="PTHR34761">
    <property type="entry name" value="NUCLEOLUS AND NEURAL PROGENITOR PROTEIN"/>
    <property type="match status" value="1"/>
</dbReference>
<dbReference type="GO" id="GO:0045747">
    <property type="term" value="P:positive regulation of Notch signaling pathway"/>
    <property type="evidence" value="ECO:0007669"/>
    <property type="project" value="TreeGrafter"/>
</dbReference>
<accession>A0A8T2KC61</accession>
<comment type="caution">
    <text evidence="2">The sequence shown here is derived from an EMBL/GenBank/DDBJ whole genome shotgun (WGS) entry which is preliminary data.</text>
</comment>
<name>A0A8T2KC61_9PIPI</name>
<dbReference type="PANTHER" id="PTHR34761:SF1">
    <property type="entry name" value="NUCLEOLUS AND NEURAL PROGENITOR PROTEIN"/>
    <property type="match status" value="1"/>
</dbReference>
<proteinExistence type="predicted"/>
<feature type="domain" description="Nucleolus and neural progenitor protein-like N-terminal" evidence="1">
    <location>
        <begin position="6"/>
        <end position="197"/>
    </location>
</feature>
<dbReference type="AlphaFoldDB" id="A0A8T2KC61"/>
<protein>
    <recommendedName>
        <fullName evidence="1">Nucleolus and neural progenitor protein-like N-terminal domain-containing protein</fullName>
    </recommendedName>
</protein>
<sequence>MASEPWNRLLIPRPAIQSLVSLPLGALTVKHIKDVVERCISIKSTLTSESLATEKAVLHSMLYIYHHRLCYHKPYLALKQVEQCLKRLKAMDLEASVQEMLNLCPKYFAKDELQTEKHCSVPSQPIIELVSVKILGACKLILRIMDCCIKAFHLCVQHLYLGEFIVANVVLLGLLSRLWAMYRGILKKLISLYEAIYSLLIEVTHFQNMTYFKDFTFPTNIENYLGPVYIDIIKRKLPQISNQTGAPQTLNRIFLSHDLCVKEDDRPKPDSLEFSETSENIVDLGLPVQAQKHKRGDNGTFDVKALCRPLRSSTPNRCTTKQTSKTYINTLSCGKLVELMPRIQQAESFSELTEQLNYAIKSCKREKMRAEVVFFRKKYLKSNRLKHIEAFGFSLKKKMQKLKKSICKSLHRGDLKESNLRSSLKIHRLQWTFKKKVTHRRKKRKHQNLVKRQIIYSEPEVERTDQKNTAHGLDLNLCTREMKSVTGNILLESCNLKANEMSNSLSVLGFLDSEVMTDDIDDIFSSIGV</sequence>
<evidence type="ECO:0000313" key="3">
    <source>
        <dbReference type="Proteomes" id="UP000812440"/>
    </source>
</evidence>
<dbReference type="Pfam" id="PF14780">
    <property type="entry name" value="NEPRO_N"/>
    <property type="match status" value="1"/>
</dbReference>
<reference evidence="2" key="1">
    <citation type="thesis" date="2020" institute="ProQuest LLC" country="789 East Eisenhower Parkway, Ann Arbor, MI, USA">
        <title>Comparative Genomics and Chromosome Evolution.</title>
        <authorList>
            <person name="Mudd A.B."/>
        </authorList>
    </citation>
    <scope>NUCLEOTIDE SEQUENCE</scope>
    <source>
        <strain evidence="2">Female2</strain>
        <tissue evidence="2">Blood</tissue>
    </source>
</reference>
<dbReference type="GO" id="GO:0005634">
    <property type="term" value="C:nucleus"/>
    <property type="evidence" value="ECO:0007669"/>
    <property type="project" value="TreeGrafter"/>
</dbReference>
<evidence type="ECO:0000313" key="2">
    <source>
        <dbReference type="EMBL" id="KAG8452086.1"/>
    </source>
</evidence>
<dbReference type="EMBL" id="JAACNH010000002">
    <property type="protein sequence ID" value="KAG8452086.1"/>
    <property type="molecule type" value="Genomic_DNA"/>
</dbReference>
<evidence type="ECO:0000259" key="1">
    <source>
        <dbReference type="Pfam" id="PF14780"/>
    </source>
</evidence>
<dbReference type="OrthoDB" id="9899341at2759"/>
<keyword evidence="3" id="KW-1185">Reference proteome</keyword>
<dbReference type="Proteomes" id="UP000812440">
    <property type="component" value="Chromosome 2"/>
</dbReference>
<dbReference type="InterPro" id="IPR052835">
    <property type="entry name" value="Nepro"/>
</dbReference>